<dbReference type="Proteomes" id="UP000789508">
    <property type="component" value="Unassembled WGS sequence"/>
</dbReference>
<evidence type="ECO:0000256" key="1">
    <source>
        <dbReference type="ARBA" id="ARBA00022741"/>
    </source>
</evidence>
<reference evidence="3" key="1">
    <citation type="submission" date="2021-06" db="EMBL/GenBank/DDBJ databases">
        <authorList>
            <person name="Kallberg Y."/>
            <person name="Tangrot J."/>
            <person name="Rosling A."/>
        </authorList>
    </citation>
    <scope>NUCLEOTIDE SEQUENCE</scope>
    <source>
        <strain evidence="3">FL130A</strain>
    </source>
</reference>
<dbReference type="Gene3D" id="3.40.50.300">
    <property type="entry name" value="P-loop containing nucleotide triphosphate hydrolases"/>
    <property type="match status" value="1"/>
</dbReference>
<dbReference type="AlphaFoldDB" id="A0A9N9E006"/>
<dbReference type="SUPFAM" id="SSF52540">
    <property type="entry name" value="P-loop containing nucleoside triphosphate hydrolases"/>
    <property type="match status" value="1"/>
</dbReference>
<keyword evidence="2" id="KW-0342">GTP-binding</keyword>
<dbReference type="SMART" id="SM00174">
    <property type="entry name" value="RHO"/>
    <property type="match status" value="1"/>
</dbReference>
<dbReference type="OrthoDB" id="8830751at2759"/>
<dbReference type="PROSITE" id="PS51421">
    <property type="entry name" value="RAS"/>
    <property type="match status" value="1"/>
</dbReference>
<feature type="non-terminal residue" evidence="3">
    <location>
        <position position="172"/>
    </location>
</feature>
<dbReference type="GO" id="GO:0005525">
    <property type="term" value="F:GTP binding"/>
    <property type="evidence" value="ECO:0007669"/>
    <property type="project" value="UniProtKB-KW"/>
</dbReference>
<evidence type="ECO:0000256" key="2">
    <source>
        <dbReference type="ARBA" id="ARBA00023134"/>
    </source>
</evidence>
<dbReference type="PANTHER" id="PTHR24072">
    <property type="entry name" value="RHO FAMILY GTPASE"/>
    <property type="match status" value="1"/>
</dbReference>
<evidence type="ECO:0000313" key="3">
    <source>
        <dbReference type="EMBL" id="CAG8654514.1"/>
    </source>
</evidence>
<dbReference type="PROSITE" id="PS51419">
    <property type="entry name" value="RAB"/>
    <property type="match status" value="1"/>
</dbReference>
<name>A0A9N9E006_9GLOM</name>
<sequence length="172" mass="19102">VELRVVDTAGHDDFSSQRKSGYSGAHVVLMAFAVDSRESFESISQRWFAEVKQYAPTATVILLGLKRDSRGDPVVIEKMKERDEKFVDVREALLLSSTICARTYIECSSYVGVNVRKVFEEAIRGIVEEYVEENSENSSLTLNCMNGKRGSPLCGGVVEIMQEIIGLDGELV</sequence>
<dbReference type="GO" id="GO:0007264">
    <property type="term" value="P:small GTPase-mediated signal transduction"/>
    <property type="evidence" value="ECO:0007669"/>
    <property type="project" value="InterPro"/>
</dbReference>
<gene>
    <name evidence="3" type="ORF">ALEPTO_LOCUS10129</name>
</gene>
<dbReference type="InterPro" id="IPR003578">
    <property type="entry name" value="Small_GTPase_Rho"/>
</dbReference>
<keyword evidence="1" id="KW-0547">Nucleotide-binding</keyword>
<comment type="caution">
    <text evidence="3">The sequence shown here is derived from an EMBL/GenBank/DDBJ whole genome shotgun (WGS) entry which is preliminary data.</text>
</comment>
<dbReference type="PROSITE" id="PS51420">
    <property type="entry name" value="RHO"/>
    <property type="match status" value="1"/>
</dbReference>
<evidence type="ECO:0000313" key="4">
    <source>
        <dbReference type="Proteomes" id="UP000789508"/>
    </source>
</evidence>
<dbReference type="InterPro" id="IPR001806">
    <property type="entry name" value="Small_GTPase"/>
</dbReference>
<protein>
    <submittedName>
        <fullName evidence="3">13730_t:CDS:1</fullName>
    </submittedName>
</protein>
<dbReference type="GO" id="GO:0003924">
    <property type="term" value="F:GTPase activity"/>
    <property type="evidence" value="ECO:0007669"/>
    <property type="project" value="InterPro"/>
</dbReference>
<dbReference type="SMART" id="SM00175">
    <property type="entry name" value="RAB"/>
    <property type="match status" value="1"/>
</dbReference>
<dbReference type="Pfam" id="PF00071">
    <property type="entry name" value="Ras"/>
    <property type="match status" value="1"/>
</dbReference>
<accession>A0A9N9E006</accession>
<organism evidence="3 4">
    <name type="scientific">Ambispora leptoticha</name>
    <dbReference type="NCBI Taxonomy" id="144679"/>
    <lineage>
        <taxon>Eukaryota</taxon>
        <taxon>Fungi</taxon>
        <taxon>Fungi incertae sedis</taxon>
        <taxon>Mucoromycota</taxon>
        <taxon>Glomeromycotina</taxon>
        <taxon>Glomeromycetes</taxon>
        <taxon>Archaeosporales</taxon>
        <taxon>Ambisporaceae</taxon>
        <taxon>Ambispora</taxon>
    </lineage>
</organism>
<dbReference type="InterPro" id="IPR027417">
    <property type="entry name" value="P-loop_NTPase"/>
</dbReference>
<keyword evidence="4" id="KW-1185">Reference proteome</keyword>
<proteinExistence type="predicted"/>
<dbReference type="EMBL" id="CAJVPS010009948">
    <property type="protein sequence ID" value="CAG8654514.1"/>
    <property type="molecule type" value="Genomic_DNA"/>
</dbReference>